<feature type="binding site" evidence="11">
    <location>
        <position position="485"/>
    </location>
    <ligand>
        <name>Ca(2+)</name>
        <dbReference type="ChEBI" id="CHEBI:29108"/>
    </ligand>
</feature>
<dbReference type="AlphaFoldDB" id="A0AA38UTN0"/>
<dbReference type="GO" id="GO:0008240">
    <property type="term" value="F:tripeptidyl-peptidase activity"/>
    <property type="evidence" value="ECO:0007669"/>
    <property type="project" value="UniProtKB-EC"/>
</dbReference>
<accession>A0AA38UTN0</accession>
<dbReference type="CDD" id="cd11377">
    <property type="entry name" value="Pro-peptidase_S53"/>
    <property type="match status" value="1"/>
</dbReference>
<dbReference type="Pfam" id="PF09286">
    <property type="entry name" value="Pro-kuma_activ"/>
    <property type="match status" value="1"/>
</dbReference>
<dbReference type="EC" id="3.4.14.10" evidence="4"/>
<protein>
    <recommendedName>
        <fullName evidence="4">tripeptidyl-peptidase II</fullName>
        <ecNumber evidence="4">3.4.14.10</ecNumber>
    </recommendedName>
</protein>
<dbReference type="PANTHER" id="PTHR14218">
    <property type="entry name" value="PROTEASE S8 TRIPEPTIDYL PEPTIDASE I CLN2"/>
    <property type="match status" value="1"/>
</dbReference>
<evidence type="ECO:0000259" key="12">
    <source>
        <dbReference type="PROSITE" id="PS51695"/>
    </source>
</evidence>
<dbReference type="InterPro" id="IPR000209">
    <property type="entry name" value="Peptidase_S8/S53_dom"/>
</dbReference>
<evidence type="ECO:0000256" key="4">
    <source>
        <dbReference type="ARBA" id="ARBA00012462"/>
    </source>
</evidence>
<dbReference type="SUPFAM" id="SSF54897">
    <property type="entry name" value="Protease propeptides/inhibitors"/>
    <property type="match status" value="1"/>
</dbReference>
<evidence type="ECO:0000256" key="6">
    <source>
        <dbReference type="ARBA" id="ARBA00022723"/>
    </source>
</evidence>
<feature type="active site" description="Charge relay system" evidence="11">
    <location>
        <position position="432"/>
    </location>
</feature>
<dbReference type="GO" id="GO:0005576">
    <property type="term" value="C:extracellular region"/>
    <property type="evidence" value="ECO:0007669"/>
    <property type="project" value="UniProtKB-SubCell"/>
</dbReference>
<feature type="domain" description="Peptidase S53" evidence="12">
    <location>
        <begin position="173"/>
        <end position="506"/>
    </location>
</feature>
<dbReference type="PROSITE" id="PS51695">
    <property type="entry name" value="SEDOLISIN"/>
    <property type="match status" value="1"/>
</dbReference>
<dbReference type="GO" id="GO:0004252">
    <property type="term" value="F:serine-type endopeptidase activity"/>
    <property type="evidence" value="ECO:0007669"/>
    <property type="project" value="UniProtKB-UniRule"/>
</dbReference>
<dbReference type="Gene3D" id="3.40.50.200">
    <property type="entry name" value="Peptidase S8/S53 domain"/>
    <property type="match status" value="1"/>
</dbReference>
<dbReference type="Proteomes" id="UP001163850">
    <property type="component" value="Unassembled WGS sequence"/>
</dbReference>
<keyword evidence="5 11" id="KW-0645">Protease</keyword>
<feature type="binding site" evidence="11">
    <location>
        <position position="474"/>
    </location>
    <ligand>
        <name>Ca(2+)</name>
        <dbReference type="ChEBI" id="CHEBI:29108"/>
    </ligand>
</feature>
<evidence type="ECO:0000256" key="9">
    <source>
        <dbReference type="ARBA" id="ARBA00022837"/>
    </source>
</evidence>
<gene>
    <name evidence="13" type="ORF">F5890DRAFT_1641821</name>
</gene>
<comment type="subcellular location">
    <subcellularLocation>
        <location evidence="3">Secreted</location>
        <location evidence="3">Extracellular space</location>
    </subcellularLocation>
</comment>
<dbReference type="InterPro" id="IPR036852">
    <property type="entry name" value="Peptidase_S8/S53_dom_sf"/>
</dbReference>
<evidence type="ECO:0000313" key="13">
    <source>
        <dbReference type="EMBL" id="KAJ3986155.1"/>
    </source>
</evidence>
<name>A0AA38UTN0_9AGAR</name>
<keyword evidence="6 11" id="KW-0479">Metal-binding</keyword>
<reference evidence="13" key="1">
    <citation type="submission" date="2022-08" db="EMBL/GenBank/DDBJ databases">
        <authorList>
            <consortium name="DOE Joint Genome Institute"/>
            <person name="Min B."/>
            <person name="Riley R."/>
            <person name="Sierra-Patev S."/>
            <person name="Naranjo-Ortiz M."/>
            <person name="Looney B."/>
            <person name="Konkel Z."/>
            <person name="Slot J.C."/>
            <person name="Sakamoto Y."/>
            <person name="Steenwyk J.L."/>
            <person name="Rokas A."/>
            <person name="Carro J."/>
            <person name="Camarero S."/>
            <person name="Ferreira P."/>
            <person name="Molpeceres G."/>
            <person name="Ruiz-Duenas F.J."/>
            <person name="Serrano A."/>
            <person name="Henrissat B."/>
            <person name="Drula E."/>
            <person name="Hughes K.W."/>
            <person name="Mata J.L."/>
            <person name="Ishikawa N.K."/>
            <person name="Vargas-Isla R."/>
            <person name="Ushijima S."/>
            <person name="Smith C.A."/>
            <person name="Ahrendt S."/>
            <person name="Andreopoulos W."/>
            <person name="He G."/>
            <person name="Labutti K."/>
            <person name="Lipzen A."/>
            <person name="Ng V."/>
            <person name="Sandor L."/>
            <person name="Barry K."/>
            <person name="Martinez A.T."/>
            <person name="Xiao Y."/>
            <person name="Gibbons J.G."/>
            <person name="Terashima K."/>
            <person name="Hibbett D.S."/>
            <person name="Grigoriev I.V."/>
        </authorList>
    </citation>
    <scope>NUCLEOTIDE SEQUENCE</scope>
    <source>
        <strain evidence="13">TFB7829</strain>
    </source>
</reference>
<evidence type="ECO:0000313" key="14">
    <source>
        <dbReference type="Proteomes" id="UP001163850"/>
    </source>
</evidence>
<feature type="active site" description="Charge relay system" evidence="11">
    <location>
        <position position="249"/>
    </location>
</feature>
<sequence length="506" mass="53802">MNFEVFLMNLKIALTANNMPGLEQRFWDVSTPGNALYGQHLSFEETKAFASPGPETVSAVTAWLNENGIDNSTTTGAFDDWLSLTIPISTVNSLFDAEYQIYTEIGGPTQLIRTLTYSLPVDLQRHIDLIYPSTDFVRNIQGPKLRTSVVPGSSLNNTANARAQEIPLSCNVDITPTCLQDLYGIPTTNATQASNTLGVSGFGKQYPQMADLEMFLTHLRPDIPISTNYTLQSVDGGSDPQSESKAGDEANLDMQYTVGLATNVPVTFISVREDNTDGIEGFLDLMNYINAQRTPPSVLTTSYGFDERDLTRPIAIGARGTSVLFASGDGGVSGSQSRFCNSTFVPTFPSGCPYVTSVGKETSAELSGGGFSDLFPRPSYQNTSVATYLSTLGDTYGGEFSPHGRAFPDVAAQGFDVLIFSGGLPQLVSGTSCSSPIFASVIALINDRRVSAGKSPLGFLNPFLYLNPGAFFDITTGSNPGSGVGWDPVTGLGTPNFAALLAAAGA</sequence>
<feature type="active site" description="Charge relay system" evidence="11">
    <location>
        <position position="253"/>
    </location>
</feature>
<evidence type="ECO:0000256" key="7">
    <source>
        <dbReference type="ARBA" id="ARBA00022801"/>
    </source>
</evidence>
<evidence type="ECO:0000256" key="2">
    <source>
        <dbReference type="ARBA" id="ARBA00002451"/>
    </source>
</evidence>
<comment type="function">
    <text evidence="2">Secreted tripeptidyl-peptidase which degrades proteins at acidic pHs and is involved in virulence.</text>
</comment>
<proteinExistence type="predicted"/>
<keyword evidence="10" id="KW-0865">Zymogen</keyword>
<dbReference type="PANTHER" id="PTHR14218:SF15">
    <property type="entry name" value="TRIPEPTIDYL-PEPTIDASE 1"/>
    <property type="match status" value="1"/>
</dbReference>
<dbReference type="InterPro" id="IPR015366">
    <property type="entry name" value="S53_propep"/>
</dbReference>
<dbReference type="InterPro" id="IPR050819">
    <property type="entry name" value="Tripeptidyl-peptidase_I"/>
</dbReference>
<dbReference type="SMART" id="SM00944">
    <property type="entry name" value="Pro-kuma_activ"/>
    <property type="match status" value="1"/>
</dbReference>
<evidence type="ECO:0000256" key="10">
    <source>
        <dbReference type="ARBA" id="ARBA00023145"/>
    </source>
</evidence>
<dbReference type="InterPro" id="IPR030400">
    <property type="entry name" value="Sedolisin_dom"/>
</dbReference>
<keyword evidence="8 11" id="KW-0720">Serine protease</keyword>
<evidence type="ECO:0000256" key="5">
    <source>
        <dbReference type="ARBA" id="ARBA00022670"/>
    </source>
</evidence>
<evidence type="ECO:0000256" key="8">
    <source>
        <dbReference type="ARBA" id="ARBA00022825"/>
    </source>
</evidence>
<evidence type="ECO:0000256" key="11">
    <source>
        <dbReference type="PROSITE-ProRule" id="PRU01032"/>
    </source>
</evidence>
<comment type="cofactor">
    <cofactor evidence="11">
        <name>Ca(2+)</name>
        <dbReference type="ChEBI" id="CHEBI:29108"/>
    </cofactor>
    <text evidence="11">Binds 1 Ca(2+) ion per subunit.</text>
</comment>
<feature type="binding site" evidence="11">
    <location>
        <position position="473"/>
    </location>
    <ligand>
        <name>Ca(2+)</name>
        <dbReference type="ChEBI" id="CHEBI:29108"/>
    </ligand>
</feature>
<comment type="catalytic activity">
    <reaction evidence="1">
        <text>Release of an N-terminal tripeptide from a polypeptide.</text>
        <dbReference type="EC" id="3.4.14.10"/>
    </reaction>
</comment>
<keyword evidence="7 11" id="KW-0378">Hydrolase</keyword>
<evidence type="ECO:0000256" key="1">
    <source>
        <dbReference type="ARBA" id="ARBA00001910"/>
    </source>
</evidence>
<keyword evidence="9 11" id="KW-0106">Calcium</keyword>
<organism evidence="13 14">
    <name type="scientific">Lentinula detonsa</name>
    <dbReference type="NCBI Taxonomy" id="2804962"/>
    <lineage>
        <taxon>Eukaryota</taxon>
        <taxon>Fungi</taxon>
        <taxon>Dikarya</taxon>
        <taxon>Basidiomycota</taxon>
        <taxon>Agaricomycotina</taxon>
        <taxon>Agaricomycetes</taxon>
        <taxon>Agaricomycetidae</taxon>
        <taxon>Agaricales</taxon>
        <taxon>Marasmiineae</taxon>
        <taxon>Omphalotaceae</taxon>
        <taxon>Lentinula</taxon>
    </lineage>
</organism>
<dbReference type="EMBL" id="MU801946">
    <property type="protein sequence ID" value="KAJ3986155.1"/>
    <property type="molecule type" value="Genomic_DNA"/>
</dbReference>
<comment type="caution">
    <text evidence="13">The sequence shown here is derived from an EMBL/GenBank/DDBJ whole genome shotgun (WGS) entry which is preliminary data.</text>
</comment>
<dbReference type="GO" id="GO:0046872">
    <property type="term" value="F:metal ion binding"/>
    <property type="evidence" value="ECO:0007669"/>
    <property type="project" value="UniProtKB-UniRule"/>
</dbReference>
<dbReference type="GO" id="GO:0006508">
    <property type="term" value="P:proteolysis"/>
    <property type="evidence" value="ECO:0007669"/>
    <property type="project" value="UniProtKB-KW"/>
</dbReference>
<evidence type="ECO:0000256" key="3">
    <source>
        <dbReference type="ARBA" id="ARBA00004239"/>
    </source>
</evidence>
<dbReference type="CDD" id="cd04056">
    <property type="entry name" value="Peptidases_S53"/>
    <property type="match status" value="1"/>
</dbReference>
<dbReference type="Pfam" id="PF00082">
    <property type="entry name" value="Peptidase_S8"/>
    <property type="match status" value="1"/>
</dbReference>
<feature type="binding site" evidence="11">
    <location>
        <position position="487"/>
    </location>
    <ligand>
        <name>Ca(2+)</name>
        <dbReference type="ChEBI" id="CHEBI:29108"/>
    </ligand>
</feature>
<dbReference type="SUPFAM" id="SSF52743">
    <property type="entry name" value="Subtilisin-like"/>
    <property type="match status" value="1"/>
</dbReference>